<dbReference type="KEGG" id="avp:AVENP_1766"/>
<organism evidence="1 2">
    <name type="scientific">Arcobacter venerupis</name>
    <dbReference type="NCBI Taxonomy" id="1054033"/>
    <lineage>
        <taxon>Bacteria</taxon>
        <taxon>Pseudomonadati</taxon>
        <taxon>Campylobacterota</taxon>
        <taxon>Epsilonproteobacteria</taxon>
        <taxon>Campylobacterales</taxon>
        <taxon>Arcobacteraceae</taxon>
        <taxon>Arcobacter</taxon>
    </lineage>
</organism>
<accession>A0AAE7BA02</accession>
<dbReference type="AlphaFoldDB" id="A0AAE7BA02"/>
<evidence type="ECO:0000313" key="1">
    <source>
        <dbReference type="EMBL" id="QKF67311.1"/>
    </source>
</evidence>
<protein>
    <submittedName>
        <fullName evidence="1">Uncharacterized protein</fullName>
    </submittedName>
</protein>
<dbReference type="EMBL" id="CP053840">
    <property type="protein sequence ID" value="QKF67311.1"/>
    <property type="molecule type" value="Genomic_DNA"/>
</dbReference>
<name>A0AAE7BA02_9BACT</name>
<dbReference type="Proteomes" id="UP000503482">
    <property type="component" value="Chromosome"/>
</dbReference>
<proteinExistence type="predicted"/>
<keyword evidence="2" id="KW-1185">Reference proteome</keyword>
<gene>
    <name evidence="1" type="ORF">AVENP_1766</name>
</gene>
<evidence type="ECO:0000313" key="2">
    <source>
        <dbReference type="Proteomes" id="UP000503482"/>
    </source>
</evidence>
<sequence length="432" mass="50153">MQVNNLKHLYKLQRGDKRLLQSFDWATILNAQSSRDHVSIFENLEAVFKKENLRMNEVFRKLFDLIDKGTQDNGDGILEVHELEKATKNPKIKEITNKYVVKHSSEWDKTQNMVDVLQNIVDNIDNSEFENKDKYIEMLKKEKIRIENLSFFSECKSISDFPQSDMVYVINPIGLVNEFKSSIDVDGYVYSYDGVYLGVNEKREDTVYIAERFENGNFINVKKIENITHREFQICSQIVKHEGTHITDENEYIWIAHTANNYAKRKAKTLYQVLMTGYSSVSSTEKIPLPDINDDSRSNFARKGILDIYITNNDPTNGATKWDGTDFLAWGLNSPYGGKPQAKFREFSKITIESSIYEDYKSAQLVKYAQGRVRYSRVYYTIPDNVFTNPNNWETGNFEYITYAKDRNGNLITIKLVATGTKGNTIFWKELE</sequence>
<reference evidence="1 2" key="1">
    <citation type="submission" date="2020-05" db="EMBL/GenBank/DDBJ databases">
        <title>Complete genome sequencing of Campylobacter and Arcobacter type strains.</title>
        <authorList>
            <person name="Miller W.G."/>
            <person name="Yee E."/>
        </authorList>
    </citation>
    <scope>NUCLEOTIDE SEQUENCE [LARGE SCALE GENOMIC DNA]</scope>
    <source>
        <strain evidence="1 2">LMG 26156</strain>
    </source>
</reference>